<gene>
    <name evidence="10" type="ORF">F2Q69_00017870</name>
</gene>
<feature type="region of interest" description="Disordered" evidence="7">
    <location>
        <begin position="1"/>
        <end position="21"/>
    </location>
</feature>
<proteinExistence type="predicted"/>
<dbReference type="InterPro" id="IPR036638">
    <property type="entry name" value="HLH_DNA-bd_sf"/>
</dbReference>
<keyword evidence="3" id="KW-0238">DNA-binding</keyword>
<dbReference type="InterPro" id="IPR045239">
    <property type="entry name" value="bHLH95_bHLH"/>
</dbReference>
<evidence type="ECO:0000256" key="6">
    <source>
        <dbReference type="SAM" id="Coils"/>
    </source>
</evidence>
<feature type="region of interest" description="Disordered" evidence="7">
    <location>
        <begin position="295"/>
        <end position="314"/>
    </location>
</feature>
<sequence length="415" mass="46328">MDSNHLYDPNHTPSTGSGLLRFRSAPSSVLATFVADDDDESGLDSDRLLSRFASSNGPSEFEAKSSVTSVSYAATLPPPPQLPEPSGFLGLPPHYPRQSKGMMNTIGLDQFLNDHHAKPVESNLLRQSSSPAGMFTNLTAQNGTVSLCFAPFRSVHSVLLCFALFCSVLHCFAVSLCLALFCSVSLCFALFHRFTLFRSVSLCFALFRSVSLCYGSVRSLMNYEEDEQSPSSSIELRRHNSLSSRPPSSLGMLSQIPEIASESSFQYSHWNDPASFIDNLPSLKRETEDDRKLFQNGESGNRMHHLSLPNASSTTSDMVSVDKYMQLQDSVPCRIRAKRGCATHPRSIAERVRRTKISERMRKLQELVPNMDKQTNTADMLDLAVDYIKDLQRQYKILNENRANCKCMNKEKNLI</sequence>
<dbReference type="EMBL" id="QGKX02000996">
    <property type="protein sequence ID" value="KAF3553874.1"/>
    <property type="molecule type" value="Genomic_DNA"/>
</dbReference>
<evidence type="ECO:0000256" key="3">
    <source>
        <dbReference type="ARBA" id="ARBA00023125"/>
    </source>
</evidence>
<evidence type="ECO:0000313" key="11">
    <source>
        <dbReference type="Proteomes" id="UP000712600"/>
    </source>
</evidence>
<evidence type="ECO:0000256" key="7">
    <source>
        <dbReference type="SAM" id="MobiDB-lite"/>
    </source>
</evidence>
<evidence type="ECO:0000256" key="1">
    <source>
        <dbReference type="ARBA" id="ARBA00004123"/>
    </source>
</evidence>
<dbReference type="GO" id="GO:0046983">
    <property type="term" value="F:protein dimerization activity"/>
    <property type="evidence" value="ECO:0007669"/>
    <property type="project" value="InterPro"/>
</dbReference>
<protein>
    <recommendedName>
        <fullName evidence="9">BHLH domain-containing protein</fullName>
    </recommendedName>
</protein>
<dbReference type="SUPFAM" id="SSF47459">
    <property type="entry name" value="HLH, helix-loop-helix DNA-binding domain"/>
    <property type="match status" value="1"/>
</dbReference>
<keyword evidence="8" id="KW-0812">Transmembrane</keyword>
<keyword evidence="8" id="KW-1133">Transmembrane helix</keyword>
<dbReference type="Gene3D" id="4.10.280.10">
    <property type="entry name" value="Helix-loop-helix DNA-binding domain"/>
    <property type="match status" value="1"/>
</dbReference>
<dbReference type="InterPro" id="IPR045843">
    <property type="entry name" value="IND-like"/>
</dbReference>
<keyword evidence="8" id="KW-0472">Membrane</keyword>
<evidence type="ECO:0000256" key="5">
    <source>
        <dbReference type="ARBA" id="ARBA00023242"/>
    </source>
</evidence>
<feature type="transmembrane region" description="Helical" evidence="8">
    <location>
        <begin position="158"/>
        <end position="191"/>
    </location>
</feature>
<feature type="coiled-coil region" evidence="6">
    <location>
        <begin position="381"/>
        <end position="408"/>
    </location>
</feature>
<feature type="domain" description="BHLH" evidence="9">
    <location>
        <begin position="341"/>
        <end position="391"/>
    </location>
</feature>
<evidence type="ECO:0000256" key="4">
    <source>
        <dbReference type="ARBA" id="ARBA00023163"/>
    </source>
</evidence>
<dbReference type="PANTHER" id="PTHR16223:SF351">
    <property type="entry name" value="TRANSCRIPTION FACTOR BHLH130"/>
    <property type="match status" value="1"/>
</dbReference>
<accession>A0A8S9QLX5</accession>
<dbReference type="Pfam" id="PF00010">
    <property type="entry name" value="HLH"/>
    <property type="match status" value="1"/>
</dbReference>
<keyword evidence="6" id="KW-0175">Coiled coil</keyword>
<comment type="subcellular location">
    <subcellularLocation>
        <location evidence="1">Nucleus</location>
    </subcellularLocation>
</comment>
<name>A0A8S9QLX5_BRACR</name>
<dbReference type="GO" id="GO:0005634">
    <property type="term" value="C:nucleus"/>
    <property type="evidence" value="ECO:0007669"/>
    <property type="project" value="UniProtKB-SubCell"/>
</dbReference>
<evidence type="ECO:0000259" key="9">
    <source>
        <dbReference type="PROSITE" id="PS50888"/>
    </source>
</evidence>
<keyword evidence="2" id="KW-0805">Transcription regulation</keyword>
<dbReference type="PROSITE" id="PS50888">
    <property type="entry name" value="BHLH"/>
    <property type="match status" value="1"/>
</dbReference>
<reference evidence="10" key="1">
    <citation type="submission" date="2019-12" db="EMBL/GenBank/DDBJ databases">
        <title>Genome sequencing and annotation of Brassica cretica.</title>
        <authorList>
            <person name="Studholme D.J."/>
            <person name="Sarris P."/>
        </authorList>
    </citation>
    <scope>NUCLEOTIDE SEQUENCE</scope>
    <source>
        <strain evidence="10">PFS-109/04</strain>
        <tissue evidence="10">Leaf</tissue>
    </source>
</reference>
<dbReference type="FunFam" id="4.10.280.10:FF:000021">
    <property type="entry name" value="Transcription factor bHLH130 family"/>
    <property type="match status" value="1"/>
</dbReference>
<comment type="caution">
    <text evidence="10">The sequence shown here is derived from an EMBL/GenBank/DDBJ whole genome shotgun (WGS) entry which is preliminary data.</text>
</comment>
<keyword evidence="5" id="KW-0539">Nucleus</keyword>
<dbReference type="InterPro" id="IPR011598">
    <property type="entry name" value="bHLH_dom"/>
</dbReference>
<dbReference type="GO" id="GO:0000981">
    <property type="term" value="F:DNA-binding transcription factor activity, RNA polymerase II-specific"/>
    <property type="evidence" value="ECO:0007669"/>
    <property type="project" value="TreeGrafter"/>
</dbReference>
<dbReference type="AlphaFoldDB" id="A0A8S9QLX5"/>
<keyword evidence="4" id="KW-0804">Transcription</keyword>
<dbReference type="CDD" id="cd11393">
    <property type="entry name" value="bHLH_AtbHLH_like"/>
    <property type="match status" value="1"/>
</dbReference>
<dbReference type="PANTHER" id="PTHR16223">
    <property type="entry name" value="TRANSCRIPTION FACTOR BHLH83-RELATED"/>
    <property type="match status" value="1"/>
</dbReference>
<organism evidence="10 11">
    <name type="scientific">Brassica cretica</name>
    <name type="common">Mustard</name>
    <dbReference type="NCBI Taxonomy" id="69181"/>
    <lineage>
        <taxon>Eukaryota</taxon>
        <taxon>Viridiplantae</taxon>
        <taxon>Streptophyta</taxon>
        <taxon>Embryophyta</taxon>
        <taxon>Tracheophyta</taxon>
        <taxon>Spermatophyta</taxon>
        <taxon>Magnoliopsida</taxon>
        <taxon>eudicotyledons</taxon>
        <taxon>Gunneridae</taxon>
        <taxon>Pentapetalae</taxon>
        <taxon>rosids</taxon>
        <taxon>malvids</taxon>
        <taxon>Brassicales</taxon>
        <taxon>Brassicaceae</taxon>
        <taxon>Brassiceae</taxon>
        <taxon>Brassica</taxon>
    </lineage>
</organism>
<dbReference type="GO" id="GO:0000978">
    <property type="term" value="F:RNA polymerase II cis-regulatory region sequence-specific DNA binding"/>
    <property type="evidence" value="ECO:0007669"/>
    <property type="project" value="TreeGrafter"/>
</dbReference>
<evidence type="ECO:0000313" key="10">
    <source>
        <dbReference type="EMBL" id="KAF3553874.1"/>
    </source>
</evidence>
<evidence type="ECO:0000256" key="8">
    <source>
        <dbReference type="SAM" id="Phobius"/>
    </source>
</evidence>
<dbReference type="Proteomes" id="UP000712600">
    <property type="component" value="Unassembled WGS sequence"/>
</dbReference>
<dbReference type="SMART" id="SM00353">
    <property type="entry name" value="HLH"/>
    <property type="match status" value="1"/>
</dbReference>
<feature type="region of interest" description="Disordered" evidence="7">
    <location>
        <begin position="231"/>
        <end position="250"/>
    </location>
</feature>
<evidence type="ECO:0000256" key="2">
    <source>
        <dbReference type="ARBA" id="ARBA00023015"/>
    </source>
</evidence>